<dbReference type="SUPFAM" id="SSF54001">
    <property type="entry name" value="Cysteine proteinases"/>
    <property type="match status" value="1"/>
</dbReference>
<name>A0AAE3UJU7_9BACT</name>
<evidence type="ECO:0000313" key="2">
    <source>
        <dbReference type="Proteomes" id="UP001232063"/>
    </source>
</evidence>
<keyword evidence="2" id="KW-1185">Reference proteome</keyword>
<accession>A0AAE3UJU7</accession>
<dbReference type="InterPro" id="IPR038765">
    <property type="entry name" value="Papain-like_cys_pep_sf"/>
</dbReference>
<dbReference type="RefSeq" id="WP_314518096.1">
    <property type="nucleotide sequence ID" value="NZ_JASJOU010000018.1"/>
</dbReference>
<evidence type="ECO:0008006" key="3">
    <source>
        <dbReference type="Google" id="ProtNLM"/>
    </source>
</evidence>
<protein>
    <recommendedName>
        <fullName evidence="3">Transglutaminase-like domain-containing protein</fullName>
    </recommendedName>
</protein>
<dbReference type="Proteomes" id="UP001232063">
    <property type="component" value="Unassembled WGS sequence"/>
</dbReference>
<sequence>MEIIADNEPDIERAKRLLKWFHDEVPHNDAPNIDTLNAISIIDSYRSNRHAHGCYPLSIAMNEVFLDMGFQPRTVICFSGRYPSPEDGHVINSVFIPSLQKWAYMDPQDNAYVTDEHNNLLSIAEVRQSLIDNKPLKLNADANYHGKADDIKDYLYTFMAKHLFRIICPLNSEFGSQTRTKGKVLHYVELLPVGIKDTEVDGFETNVNLKIGVQVITCHTNNEQLFWKKP</sequence>
<gene>
    <name evidence="1" type="ORF">QNI22_34120</name>
</gene>
<dbReference type="AlphaFoldDB" id="A0AAE3UJU7"/>
<evidence type="ECO:0000313" key="1">
    <source>
        <dbReference type="EMBL" id="MDJ1505743.1"/>
    </source>
</evidence>
<comment type="caution">
    <text evidence="1">The sequence shown here is derived from an EMBL/GenBank/DDBJ whole genome shotgun (WGS) entry which is preliminary data.</text>
</comment>
<reference evidence="1" key="1">
    <citation type="submission" date="2023-05" db="EMBL/GenBank/DDBJ databases">
        <authorList>
            <person name="Zhang X."/>
        </authorList>
    </citation>
    <scope>NUCLEOTIDE SEQUENCE</scope>
    <source>
        <strain evidence="1">BD1B2-1</strain>
    </source>
</reference>
<dbReference type="EMBL" id="JASJOU010000018">
    <property type="protein sequence ID" value="MDJ1505743.1"/>
    <property type="molecule type" value="Genomic_DNA"/>
</dbReference>
<organism evidence="1 2">
    <name type="scientific">Xanthocytophaga agilis</name>
    <dbReference type="NCBI Taxonomy" id="3048010"/>
    <lineage>
        <taxon>Bacteria</taxon>
        <taxon>Pseudomonadati</taxon>
        <taxon>Bacteroidota</taxon>
        <taxon>Cytophagia</taxon>
        <taxon>Cytophagales</taxon>
        <taxon>Rhodocytophagaceae</taxon>
        <taxon>Xanthocytophaga</taxon>
    </lineage>
</organism>
<proteinExistence type="predicted"/>